<comment type="caution">
    <text evidence="19">The sequence shown here is derived from an EMBL/GenBank/DDBJ whole genome shotgun (WGS) entry which is preliminary data.</text>
</comment>
<feature type="domain" description="RanBP2-type" evidence="17">
    <location>
        <begin position="467"/>
        <end position="496"/>
    </location>
</feature>
<dbReference type="Gene3D" id="3.30.40.10">
    <property type="entry name" value="Zinc/RING finger domain, C3HC4 (zinc finger)"/>
    <property type="match status" value="1"/>
</dbReference>
<dbReference type="InterPro" id="IPR001841">
    <property type="entry name" value="Znf_RING"/>
</dbReference>
<dbReference type="InterPro" id="IPR018957">
    <property type="entry name" value="Znf_C3HC4_RING-type"/>
</dbReference>
<dbReference type="InterPro" id="IPR013083">
    <property type="entry name" value="Znf_RING/FYVE/PHD"/>
</dbReference>
<evidence type="ECO:0000313" key="20">
    <source>
        <dbReference type="Proteomes" id="UP000225706"/>
    </source>
</evidence>
<dbReference type="CDD" id="cd20345">
    <property type="entry name" value="BRcat_RBR_HOIL1"/>
    <property type="match status" value="1"/>
</dbReference>
<evidence type="ECO:0000259" key="17">
    <source>
        <dbReference type="PROSITE" id="PS50199"/>
    </source>
</evidence>
<dbReference type="PROSITE" id="PS50089">
    <property type="entry name" value="ZF_RING_2"/>
    <property type="match status" value="1"/>
</dbReference>
<sequence>MAQNHGGLPHETIFVECRAFVFYHQAGQNRWLEVGEPNVYSRVQLLCNRQGGSTAGLYKILGRLESSGMPTLNLPLTDSVTYVVVQPTWHQIRLLGGIIYGLHFSPDSNGSQFSIIVQNALRSLQGAQSLPVDPRANWTVPSNPPPPVQNKPPAAPLAAQKISDPPSQDAQPNVTALQARERNDARIDALCLSLSEAIRTGCQDKAVELTRKFTIEKLPLSIKLKNPVLVTMNSGADTISLRVVVEDKQSSGGAFTMKVSPSATIERLKQEVFDRFGFPVQVQKWIIGKKIPKPTDTLFDLNVKQSGHTVFLYLLSGKTVGLRRTDADRFGRSHAEPAISSVSGGTGTRVPSVRAPDLPGPLSRTMSASTPDLLSQRAGQASSVASRTERLPTVQDSPPSSVSNQEQSDPDTLPTNLPPAPTIYQLRDLLQHMNGPGDPRSSPNPAARESFVNNLLLTAQPAEDERQPEGWVCGVCTYINQPTRPGCEMCSADRPQGYVVPDGARLDERERQRIAEEERSEALFQQAERTRQEEEEMARERNFTTLLQTAQQSLIPNQEEFDCGICFVPVDPGEGVVLRECLHRFCRDCLSEHIRHATDPEVQCPHQDDNYACHATITGQEIKALLSPEDFNKFLNRSLATAESQAPNSFHCKTPNCQGWCVYEDNVNTFHCPVCNQPNCLTCKVIHANMNCKEYQDDLKRRANNDEAARKTQQFLEGMVKGGEAMHCPTCQIILVKKDGCDWMRCSMCRTEICWATRGPRWGPGGTGDNSGGCRCRVGGKKCHPKCRNCH</sequence>
<dbReference type="GO" id="GO:0043130">
    <property type="term" value="F:ubiquitin binding"/>
    <property type="evidence" value="ECO:0007669"/>
    <property type="project" value="TreeGrafter"/>
</dbReference>
<dbReference type="Pfam" id="PF00097">
    <property type="entry name" value="zf-C3HC4"/>
    <property type="match status" value="1"/>
</dbReference>
<dbReference type="GO" id="GO:0043161">
    <property type="term" value="P:proteasome-mediated ubiquitin-dependent protein catabolic process"/>
    <property type="evidence" value="ECO:0007669"/>
    <property type="project" value="TreeGrafter"/>
</dbReference>
<evidence type="ECO:0000256" key="6">
    <source>
        <dbReference type="ARBA" id="ARBA00022553"/>
    </source>
</evidence>
<keyword evidence="6" id="KW-0597">Phosphoprotein</keyword>
<protein>
    <recommendedName>
        <fullName evidence="5">RanBP-type and C3HC4-type zinc finger-containing protein 1</fullName>
        <ecNumber evidence="4">2.3.2.31</ecNumber>
    </recommendedName>
</protein>
<comment type="pathway">
    <text evidence="2">Protein modification; protein ubiquitination.</text>
</comment>
<evidence type="ECO:0000256" key="2">
    <source>
        <dbReference type="ARBA" id="ARBA00004906"/>
    </source>
</evidence>
<evidence type="ECO:0000256" key="12">
    <source>
        <dbReference type="ARBA" id="ARBA00022833"/>
    </source>
</evidence>
<dbReference type="GO" id="GO:0071797">
    <property type="term" value="C:LUBAC complex"/>
    <property type="evidence" value="ECO:0007669"/>
    <property type="project" value="TreeGrafter"/>
</dbReference>
<evidence type="ECO:0000259" key="16">
    <source>
        <dbReference type="PROSITE" id="PS50089"/>
    </source>
</evidence>
<proteinExistence type="inferred from homology"/>
<dbReference type="InterPro" id="IPR001876">
    <property type="entry name" value="Znf_RanBP2"/>
</dbReference>
<accession>A0A2B4SPY4</accession>
<keyword evidence="20" id="KW-1185">Reference proteome</keyword>
<evidence type="ECO:0000256" key="8">
    <source>
        <dbReference type="ARBA" id="ARBA00022723"/>
    </source>
</evidence>
<dbReference type="InterPro" id="IPR047557">
    <property type="entry name" value="Rcat_RBR_HOIL1"/>
</dbReference>
<dbReference type="EMBL" id="LSMT01000036">
    <property type="protein sequence ID" value="PFX31426.1"/>
    <property type="molecule type" value="Genomic_DNA"/>
</dbReference>
<dbReference type="PROSITE" id="PS51873">
    <property type="entry name" value="TRIAD"/>
    <property type="match status" value="1"/>
</dbReference>
<dbReference type="GO" id="GO:0008270">
    <property type="term" value="F:zinc ion binding"/>
    <property type="evidence" value="ECO:0007669"/>
    <property type="project" value="UniProtKB-KW"/>
</dbReference>
<dbReference type="InterPro" id="IPR044066">
    <property type="entry name" value="TRIAD_supradom"/>
</dbReference>
<evidence type="ECO:0000256" key="5">
    <source>
        <dbReference type="ARBA" id="ARBA00017887"/>
    </source>
</evidence>
<dbReference type="Pfam" id="PF00240">
    <property type="entry name" value="ubiquitin"/>
    <property type="match status" value="1"/>
</dbReference>
<evidence type="ECO:0000256" key="4">
    <source>
        <dbReference type="ARBA" id="ARBA00012251"/>
    </source>
</evidence>
<feature type="region of interest" description="Disordered" evidence="14">
    <location>
        <begin position="333"/>
        <end position="421"/>
    </location>
</feature>
<evidence type="ECO:0000256" key="9">
    <source>
        <dbReference type="ARBA" id="ARBA00022737"/>
    </source>
</evidence>
<dbReference type="GO" id="GO:0061630">
    <property type="term" value="F:ubiquitin protein ligase activity"/>
    <property type="evidence" value="ECO:0007669"/>
    <property type="project" value="UniProtKB-EC"/>
</dbReference>
<evidence type="ECO:0000259" key="18">
    <source>
        <dbReference type="PROSITE" id="PS51873"/>
    </source>
</evidence>
<dbReference type="PROSITE" id="PS50053">
    <property type="entry name" value="UBIQUITIN_2"/>
    <property type="match status" value="1"/>
</dbReference>
<dbReference type="Gene3D" id="3.10.20.90">
    <property type="entry name" value="Phosphatidylinositol 3-kinase Catalytic Subunit, Chain A, domain 1"/>
    <property type="match status" value="1"/>
</dbReference>
<comment type="catalytic activity">
    <reaction evidence="1">
        <text>[E2 ubiquitin-conjugating enzyme]-S-ubiquitinyl-L-cysteine + [acceptor protein]-L-lysine = [E2 ubiquitin-conjugating enzyme]-L-cysteine + [acceptor protein]-N(6)-ubiquitinyl-L-lysine.</text>
        <dbReference type="EC" id="2.3.2.31"/>
    </reaction>
</comment>
<dbReference type="InterPro" id="IPR000626">
    <property type="entry name" value="Ubiquitin-like_dom"/>
</dbReference>
<dbReference type="GO" id="GO:0009893">
    <property type="term" value="P:positive regulation of metabolic process"/>
    <property type="evidence" value="ECO:0007669"/>
    <property type="project" value="UniProtKB-ARBA"/>
</dbReference>
<dbReference type="PROSITE" id="PS00518">
    <property type="entry name" value="ZF_RING_1"/>
    <property type="match status" value="1"/>
</dbReference>
<dbReference type="CDD" id="cd22249">
    <property type="entry name" value="UDM1_RNF168_RNF169-like"/>
    <property type="match status" value="1"/>
</dbReference>
<keyword evidence="9" id="KW-0677">Repeat</keyword>
<dbReference type="GO" id="GO:0097039">
    <property type="term" value="P:protein linear polyubiquitination"/>
    <property type="evidence" value="ECO:0007669"/>
    <property type="project" value="TreeGrafter"/>
</dbReference>
<organism evidence="19 20">
    <name type="scientific">Stylophora pistillata</name>
    <name type="common">Smooth cauliflower coral</name>
    <dbReference type="NCBI Taxonomy" id="50429"/>
    <lineage>
        <taxon>Eukaryota</taxon>
        <taxon>Metazoa</taxon>
        <taxon>Cnidaria</taxon>
        <taxon>Anthozoa</taxon>
        <taxon>Hexacorallia</taxon>
        <taxon>Scleractinia</taxon>
        <taxon>Astrocoeniina</taxon>
        <taxon>Pocilloporidae</taxon>
        <taxon>Stylophora</taxon>
    </lineage>
</organism>
<feature type="compositionally biased region" description="Polar residues" evidence="14">
    <location>
        <begin position="364"/>
        <end position="386"/>
    </location>
</feature>
<dbReference type="UniPathway" id="UPA00143"/>
<name>A0A2B4SPY4_STYPI</name>
<dbReference type="OrthoDB" id="261960at2759"/>
<dbReference type="InterPro" id="IPR011993">
    <property type="entry name" value="PH-like_dom_sf"/>
</dbReference>
<dbReference type="PANTHER" id="PTHR22770">
    <property type="entry name" value="UBIQUITIN CONJUGATING ENZYME 7 INTERACTING PROTEIN-RELATED"/>
    <property type="match status" value="1"/>
</dbReference>
<dbReference type="CDD" id="cd16633">
    <property type="entry name" value="mRING-HC-C3HC3D_RBR_HOIL1"/>
    <property type="match status" value="1"/>
</dbReference>
<dbReference type="FunFam" id="3.30.40.10:FF:000137">
    <property type="entry name" value="RanBP-type and C3HC4-type zinc finger-containing protein 1"/>
    <property type="match status" value="1"/>
</dbReference>
<dbReference type="InterPro" id="IPR029071">
    <property type="entry name" value="Ubiquitin-like_domsf"/>
</dbReference>
<dbReference type="EC" id="2.3.2.31" evidence="4"/>
<dbReference type="Gene3D" id="2.30.30.380">
    <property type="entry name" value="Zn-finger domain of Sec23/24"/>
    <property type="match status" value="1"/>
</dbReference>
<feature type="region of interest" description="Disordered" evidence="14">
    <location>
        <begin position="132"/>
        <end position="174"/>
    </location>
</feature>
<evidence type="ECO:0000256" key="1">
    <source>
        <dbReference type="ARBA" id="ARBA00001798"/>
    </source>
</evidence>
<dbReference type="InterPro" id="IPR036443">
    <property type="entry name" value="Znf_RanBP2_sf"/>
</dbReference>
<dbReference type="AlphaFoldDB" id="A0A2B4SPY4"/>
<gene>
    <name evidence="19" type="primary">rbck1</name>
    <name evidence="19" type="ORF">AWC38_SpisGene3800</name>
</gene>
<keyword evidence="7" id="KW-0808">Transferase</keyword>
<dbReference type="SUPFAM" id="SSF90209">
    <property type="entry name" value="Ran binding protein zinc finger-like"/>
    <property type="match status" value="1"/>
</dbReference>
<feature type="compositionally biased region" description="Polar residues" evidence="14">
    <location>
        <begin position="394"/>
        <end position="407"/>
    </location>
</feature>
<dbReference type="CDD" id="cd20358">
    <property type="entry name" value="Rcat_RBR_HOIL1"/>
    <property type="match status" value="1"/>
</dbReference>
<dbReference type="SMART" id="SM00547">
    <property type="entry name" value="ZnF_RBZ"/>
    <property type="match status" value="1"/>
</dbReference>
<dbReference type="STRING" id="50429.A0A2B4SPY4"/>
<keyword evidence="10 13" id="KW-0863">Zinc-finger</keyword>
<feature type="compositionally biased region" description="Polar residues" evidence="14">
    <location>
        <begin position="165"/>
        <end position="174"/>
    </location>
</feature>
<feature type="domain" description="RING-type" evidence="16">
    <location>
        <begin position="563"/>
        <end position="605"/>
    </location>
</feature>
<dbReference type="SUPFAM" id="SSF54236">
    <property type="entry name" value="Ubiquitin-like"/>
    <property type="match status" value="1"/>
</dbReference>
<dbReference type="SUPFAM" id="SSF57850">
    <property type="entry name" value="RING/U-box"/>
    <property type="match status" value="3"/>
</dbReference>
<feature type="domain" description="RING-type" evidence="18">
    <location>
        <begin position="559"/>
        <end position="787"/>
    </location>
</feature>
<dbReference type="InterPro" id="IPR047559">
    <property type="entry name" value="HOIL1_RBR_mRING-HC-C3HC3D"/>
</dbReference>
<dbReference type="FunFam" id="1.20.120.1750:FF:000026">
    <property type="entry name" value="RANBP2-type and C3HC4-type zinc finger containing 1"/>
    <property type="match status" value="1"/>
</dbReference>
<keyword evidence="11" id="KW-0833">Ubl conjugation pathway</keyword>
<evidence type="ECO:0000256" key="10">
    <source>
        <dbReference type="ARBA" id="ARBA00022771"/>
    </source>
</evidence>
<dbReference type="InterPro" id="IPR017907">
    <property type="entry name" value="Znf_RING_CS"/>
</dbReference>
<dbReference type="Gene3D" id="2.30.29.30">
    <property type="entry name" value="Pleckstrin-homology domain (PH domain)/Phosphotyrosine-binding domain (PTB)"/>
    <property type="match status" value="1"/>
</dbReference>
<dbReference type="SUPFAM" id="SSF50729">
    <property type="entry name" value="PH domain-like"/>
    <property type="match status" value="1"/>
</dbReference>
<dbReference type="PANTHER" id="PTHR22770:SF13">
    <property type="entry name" value="RING-TYPE DOMAIN-CONTAINING PROTEIN"/>
    <property type="match status" value="1"/>
</dbReference>
<evidence type="ECO:0000256" key="3">
    <source>
        <dbReference type="ARBA" id="ARBA00008278"/>
    </source>
</evidence>
<dbReference type="CDD" id="cd01799">
    <property type="entry name" value="Ubl_HOIL1"/>
    <property type="match status" value="1"/>
</dbReference>
<dbReference type="InterPro" id="IPR051628">
    <property type="entry name" value="LUBAC_E3_Ligases"/>
</dbReference>
<dbReference type="Proteomes" id="UP000225706">
    <property type="component" value="Unassembled WGS sequence"/>
</dbReference>
<comment type="similarity">
    <text evidence="3">Belongs to the RBR family.</text>
</comment>
<evidence type="ECO:0000313" key="19">
    <source>
        <dbReference type="EMBL" id="PFX31426.1"/>
    </source>
</evidence>
<evidence type="ECO:0000256" key="7">
    <source>
        <dbReference type="ARBA" id="ARBA00022679"/>
    </source>
</evidence>
<evidence type="ECO:0000256" key="13">
    <source>
        <dbReference type="PROSITE-ProRule" id="PRU00322"/>
    </source>
</evidence>
<keyword evidence="12" id="KW-0862">Zinc</keyword>
<evidence type="ECO:0000259" key="15">
    <source>
        <dbReference type="PROSITE" id="PS50053"/>
    </source>
</evidence>
<feature type="domain" description="Ubiquitin-like" evidence="15">
    <location>
        <begin position="241"/>
        <end position="305"/>
    </location>
</feature>
<reference evidence="20" key="1">
    <citation type="journal article" date="2017" name="bioRxiv">
        <title>Comparative analysis of the genomes of Stylophora pistillata and Acropora digitifera provides evidence for extensive differences between species of corals.</title>
        <authorList>
            <person name="Voolstra C.R."/>
            <person name="Li Y."/>
            <person name="Liew Y.J."/>
            <person name="Baumgarten S."/>
            <person name="Zoccola D."/>
            <person name="Flot J.-F."/>
            <person name="Tambutte S."/>
            <person name="Allemand D."/>
            <person name="Aranda M."/>
        </authorList>
    </citation>
    <scope>NUCLEOTIDE SEQUENCE [LARGE SCALE GENOMIC DNA]</scope>
</reference>
<dbReference type="PROSITE" id="PS50199">
    <property type="entry name" value="ZF_RANBP2_2"/>
    <property type="match status" value="1"/>
</dbReference>
<feature type="compositionally biased region" description="Pro residues" evidence="14">
    <location>
        <begin position="142"/>
        <end position="155"/>
    </location>
</feature>
<evidence type="ECO:0000256" key="11">
    <source>
        <dbReference type="ARBA" id="ARBA00022786"/>
    </source>
</evidence>
<dbReference type="InterPro" id="IPR047558">
    <property type="entry name" value="BRcat_RBR_HOIL1"/>
</dbReference>
<evidence type="ECO:0000256" key="14">
    <source>
        <dbReference type="SAM" id="MobiDB-lite"/>
    </source>
</evidence>
<keyword evidence="8" id="KW-0479">Metal-binding</keyword>
<dbReference type="PROSITE" id="PS01358">
    <property type="entry name" value="ZF_RANBP2_1"/>
    <property type="match status" value="1"/>
</dbReference>